<dbReference type="KEGG" id="kbs:EPA93_33465"/>
<dbReference type="GO" id="GO:0000160">
    <property type="term" value="P:phosphorelay signal transduction system"/>
    <property type="evidence" value="ECO:0007669"/>
    <property type="project" value="InterPro"/>
</dbReference>
<dbReference type="Pfam" id="PF00072">
    <property type="entry name" value="Response_reg"/>
    <property type="match status" value="1"/>
</dbReference>
<accession>A0A4V0YZR3</accession>
<feature type="modified residue" description="4-aspartylphosphate" evidence="2">
    <location>
        <position position="73"/>
    </location>
</feature>
<keyword evidence="1 2" id="KW-0597">Phosphoprotein</keyword>
<protein>
    <submittedName>
        <fullName evidence="4">Response regulator</fullName>
    </submittedName>
</protein>
<dbReference type="PROSITE" id="PS50110">
    <property type="entry name" value="RESPONSE_REGULATORY"/>
    <property type="match status" value="1"/>
</dbReference>
<feature type="domain" description="Response regulatory" evidence="3">
    <location>
        <begin position="23"/>
        <end position="136"/>
    </location>
</feature>
<evidence type="ECO:0000259" key="3">
    <source>
        <dbReference type="PROSITE" id="PS50110"/>
    </source>
</evidence>
<dbReference type="OrthoDB" id="9782655at2"/>
<gene>
    <name evidence="4" type="ORF">EPA93_33465</name>
</gene>
<dbReference type="PANTHER" id="PTHR44591:SF3">
    <property type="entry name" value="RESPONSE REGULATORY DOMAIN-CONTAINING PROTEIN"/>
    <property type="match status" value="1"/>
</dbReference>
<organism evidence="4 5">
    <name type="scientific">Ktedonosporobacter rubrisoli</name>
    <dbReference type="NCBI Taxonomy" id="2509675"/>
    <lineage>
        <taxon>Bacteria</taxon>
        <taxon>Bacillati</taxon>
        <taxon>Chloroflexota</taxon>
        <taxon>Ktedonobacteria</taxon>
        <taxon>Ktedonobacterales</taxon>
        <taxon>Ktedonosporobacteraceae</taxon>
        <taxon>Ktedonosporobacter</taxon>
    </lineage>
</organism>
<dbReference type="SMART" id="SM00448">
    <property type="entry name" value="REC"/>
    <property type="match status" value="1"/>
</dbReference>
<dbReference type="InterPro" id="IPR011006">
    <property type="entry name" value="CheY-like_superfamily"/>
</dbReference>
<dbReference type="EMBL" id="CP035758">
    <property type="protein sequence ID" value="QBD80621.1"/>
    <property type="molecule type" value="Genomic_DNA"/>
</dbReference>
<evidence type="ECO:0000313" key="4">
    <source>
        <dbReference type="EMBL" id="QBD80621.1"/>
    </source>
</evidence>
<dbReference type="SUPFAM" id="SSF52172">
    <property type="entry name" value="CheY-like"/>
    <property type="match status" value="1"/>
</dbReference>
<keyword evidence="5" id="KW-1185">Reference proteome</keyword>
<evidence type="ECO:0000256" key="1">
    <source>
        <dbReference type="ARBA" id="ARBA00022553"/>
    </source>
</evidence>
<reference evidence="4 5" key="1">
    <citation type="submission" date="2019-01" db="EMBL/GenBank/DDBJ databases">
        <title>Ktedonosporobacter rubrisoli SCAWS-G2.</title>
        <authorList>
            <person name="Huang Y."/>
            <person name="Yan B."/>
        </authorList>
    </citation>
    <scope>NUCLEOTIDE SEQUENCE [LARGE SCALE GENOMIC DNA]</scope>
    <source>
        <strain evidence="4 5">SCAWS-G2</strain>
    </source>
</reference>
<dbReference type="Proteomes" id="UP000290365">
    <property type="component" value="Chromosome"/>
</dbReference>
<dbReference type="PANTHER" id="PTHR44591">
    <property type="entry name" value="STRESS RESPONSE REGULATOR PROTEIN 1"/>
    <property type="match status" value="1"/>
</dbReference>
<dbReference type="InterPro" id="IPR001789">
    <property type="entry name" value="Sig_transdc_resp-reg_receiver"/>
</dbReference>
<sequence length="152" mass="17161">MDAEMLMGNGCIMQKTEDKTDKTILVAEDDDGIGTMLVEMLSQETPYKALRVSDGRQALQEVRRIKPELFITDYGLPYMNGLELYDHLKNTEELEDTPTIIMSAQLPKEEVKKRGLIALSKPFDLDEFLNLVKRLLNKTRNGGSRLQLAQGG</sequence>
<name>A0A4V0YZR3_KTERU</name>
<dbReference type="AlphaFoldDB" id="A0A4V0YZR3"/>
<dbReference type="Gene3D" id="3.40.50.2300">
    <property type="match status" value="1"/>
</dbReference>
<dbReference type="InterPro" id="IPR050595">
    <property type="entry name" value="Bact_response_regulator"/>
</dbReference>
<proteinExistence type="predicted"/>
<evidence type="ECO:0000313" key="5">
    <source>
        <dbReference type="Proteomes" id="UP000290365"/>
    </source>
</evidence>
<evidence type="ECO:0000256" key="2">
    <source>
        <dbReference type="PROSITE-ProRule" id="PRU00169"/>
    </source>
</evidence>